<evidence type="ECO:0000313" key="2">
    <source>
        <dbReference type="EMBL" id="MBB5065345.1"/>
    </source>
</evidence>
<dbReference type="PANTHER" id="PTHR42685:SF22">
    <property type="entry name" value="CONDITIONED MEDIUM FACTOR RECEPTOR 1"/>
    <property type="match status" value="1"/>
</dbReference>
<dbReference type="SUPFAM" id="SSF51905">
    <property type="entry name" value="FAD/NAD(P)-binding domain"/>
    <property type="match status" value="1"/>
</dbReference>
<dbReference type="GO" id="GO:0016628">
    <property type="term" value="F:oxidoreductase activity, acting on the CH-CH group of donors, NAD or NADP as acceptor"/>
    <property type="evidence" value="ECO:0007669"/>
    <property type="project" value="InterPro"/>
</dbReference>
<evidence type="ECO:0000259" key="1">
    <source>
        <dbReference type="Pfam" id="PF01494"/>
    </source>
</evidence>
<reference evidence="2 3" key="1">
    <citation type="submission" date="2020-08" db="EMBL/GenBank/DDBJ databases">
        <title>Genomic Encyclopedia of Type Strains, Phase IV (KMG-V): Genome sequencing to study the core and pangenomes of soil and plant-associated prokaryotes.</title>
        <authorList>
            <person name="Whitman W."/>
        </authorList>
    </citation>
    <scope>NUCLEOTIDE SEQUENCE [LARGE SCALE GENOMIC DNA]</scope>
    <source>
        <strain evidence="2 3">X5P3</strain>
    </source>
</reference>
<proteinExistence type="predicted"/>
<dbReference type="PRINTS" id="PR00420">
    <property type="entry name" value="RNGMNOXGNASE"/>
</dbReference>
<name>A0A7W8EC84_9BACT</name>
<dbReference type="PANTHER" id="PTHR42685">
    <property type="entry name" value="GERANYLGERANYL DIPHOSPHATE REDUCTASE"/>
    <property type="match status" value="1"/>
</dbReference>
<sequence length="399" mass="42877">MLSYDVLILGAGPAGCSAAYDLARAGKRVLMLDKRTFPRHKACACGLTRKTLKALRYSVEPVVERVCHEIVLRHIASRTARRVLVRTRDPICAMAVRERFDEFCLQQTLAAGAELRKVEGIVALREETDRIEIDIATAAGIETVEAPVVIGADGSNGQSRRLAEGLRTSKEVRAAALPAEPQWYARGFALEATVPYAMLPIALPGGDTPQDLVFDFAPLPGGYGWLFPKGDHVNIGVGVFAPTPTGDACLKSVTRALLAEYTNAKLGITTLPNITGQSLGMGGQAYVPRGRVLLAGDAAGLVDPLTGEGIYSAIVSGQAAAEAILACDTTDLTEEYARRLQPLQKTLAFSRRAAQSFYAQPERGFRVMRTPLLRSLVLKTYSDGLPPTKLLGILSKIFA</sequence>
<dbReference type="EMBL" id="JACHIO010000016">
    <property type="protein sequence ID" value="MBB5065345.1"/>
    <property type="molecule type" value="Genomic_DNA"/>
</dbReference>
<dbReference type="InterPro" id="IPR002938">
    <property type="entry name" value="FAD-bd"/>
</dbReference>
<comment type="caution">
    <text evidence="2">The sequence shown here is derived from an EMBL/GenBank/DDBJ whole genome shotgun (WGS) entry which is preliminary data.</text>
</comment>
<dbReference type="Gene3D" id="3.50.50.60">
    <property type="entry name" value="FAD/NAD(P)-binding domain"/>
    <property type="match status" value="1"/>
</dbReference>
<gene>
    <name evidence="2" type="ORF">HDF15_003713</name>
</gene>
<evidence type="ECO:0000313" key="3">
    <source>
        <dbReference type="Proteomes" id="UP000584867"/>
    </source>
</evidence>
<protein>
    <submittedName>
        <fullName evidence="2">Geranylgeranyl reductase family protein</fullName>
    </submittedName>
</protein>
<dbReference type="Proteomes" id="UP000584867">
    <property type="component" value="Unassembled WGS sequence"/>
</dbReference>
<feature type="domain" description="FAD-binding" evidence="1">
    <location>
        <begin position="4"/>
        <end position="164"/>
    </location>
</feature>
<dbReference type="NCBIfam" id="TIGR02032">
    <property type="entry name" value="GG-red-SF"/>
    <property type="match status" value="1"/>
</dbReference>
<dbReference type="GO" id="GO:0071949">
    <property type="term" value="F:FAD binding"/>
    <property type="evidence" value="ECO:0007669"/>
    <property type="project" value="InterPro"/>
</dbReference>
<organism evidence="2 3">
    <name type="scientific">Granulicella mallensis</name>
    <dbReference type="NCBI Taxonomy" id="940614"/>
    <lineage>
        <taxon>Bacteria</taxon>
        <taxon>Pseudomonadati</taxon>
        <taxon>Acidobacteriota</taxon>
        <taxon>Terriglobia</taxon>
        <taxon>Terriglobales</taxon>
        <taxon>Acidobacteriaceae</taxon>
        <taxon>Granulicella</taxon>
    </lineage>
</organism>
<dbReference type="InterPro" id="IPR050407">
    <property type="entry name" value="Geranylgeranyl_reductase"/>
</dbReference>
<dbReference type="Pfam" id="PF01494">
    <property type="entry name" value="FAD_binding_3"/>
    <property type="match status" value="1"/>
</dbReference>
<accession>A0A7W8EC84</accession>
<dbReference type="RefSeq" id="WP_184257961.1">
    <property type="nucleotide sequence ID" value="NZ_JACHIO010000016.1"/>
</dbReference>
<dbReference type="InterPro" id="IPR011777">
    <property type="entry name" value="Geranylgeranyl_Rdtase_fam"/>
</dbReference>
<dbReference type="InterPro" id="IPR036188">
    <property type="entry name" value="FAD/NAD-bd_sf"/>
</dbReference>
<dbReference type="AlphaFoldDB" id="A0A7W8EC84"/>